<dbReference type="EMBL" id="VLKG01000002">
    <property type="protein sequence ID" value="TWH76679.1"/>
    <property type="molecule type" value="Genomic_DNA"/>
</dbReference>
<evidence type="ECO:0000313" key="3">
    <source>
        <dbReference type="Proteomes" id="UP000319627"/>
    </source>
</evidence>
<dbReference type="OrthoDB" id="6213638at2"/>
<feature type="chain" id="PRO_5022087611" evidence="1">
    <location>
        <begin position="22"/>
        <end position="183"/>
    </location>
</feature>
<reference evidence="2 3" key="1">
    <citation type="submission" date="2019-07" db="EMBL/GenBank/DDBJ databases">
        <title>Genomic Encyclopedia of Type Strains, Phase I: the one thousand microbial genomes (KMG-I) project.</title>
        <authorList>
            <person name="Kyrpides N."/>
        </authorList>
    </citation>
    <scope>NUCLEOTIDE SEQUENCE [LARGE SCALE GENOMIC DNA]</scope>
    <source>
        <strain evidence="2 3">DSM 375</strain>
    </source>
</reference>
<accession>A0A562J073</accession>
<keyword evidence="3" id="KW-1185">Reference proteome</keyword>
<gene>
    <name evidence="2" type="ORF">LX59_00724</name>
</gene>
<dbReference type="RefSeq" id="WP_144570465.1">
    <property type="nucleotide sequence ID" value="NZ_VLKG01000002.1"/>
</dbReference>
<dbReference type="PROSITE" id="PS51257">
    <property type="entry name" value="PROKAR_LIPOPROTEIN"/>
    <property type="match status" value="1"/>
</dbReference>
<comment type="caution">
    <text evidence="2">The sequence shown here is derived from an EMBL/GenBank/DDBJ whole genome shotgun (WGS) entry which is preliminary data.</text>
</comment>
<proteinExistence type="predicted"/>
<evidence type="ECO:0000256" key="1">
    <source>
        <dbReference type="SAM" id="SignalP"/>
    </source>
</evidence>
<feature type="signal peptide" evidence="1">
    <location>
        <begin position="1"/>
        <end position="21"/>
    </location>
</feature>
<evidence type="ECO:0000313" key="2">
    <source>
        <dbReference type="EMBL" id="TWH76679.1"/>
    </source>
</evidence>
<dbReference type="AlphaFoldDB" id="A0A562J073"/>
<name>A0A562J073_9GAMM</name>
<keyword evidence="1" id="KW-0732">Signal</keyword>
<protein>
    <submittedName>
        <fullName evidence="2">Uncharacterized protein</fullName>
    </submittedName>
</protein>
<sequence>MRYTGYLMVASILLGGCSALSLDSSPKGLDGVACVGSVPANYPGLVPDTNAELLAEAQEATGEAGVCSGQIFKVVEPIKVYRVYDQDRGASYDGRWWALSVPAGSREQYRKDYAICPEWSDLDALVSCKLTPGAQVVIGVTQSARCQTETYPKTDKLQLYVANNAWTETLFVEDCTDEGEWPR</sequence>
<organism evidence="2 3">
    <name type="scientific">Azomonas agilis</name>
    <dbReference type="NCBI Taxonomy" id="116849"/>
    <lineage>
        <taxon>Bacteria</taxon>
        <taxon>Pseudomonadati</taxon>
        <taxon>Pseudomonadota</taxon>
        <taxon>Gammaproteobacteria</taxon>
        <taxon>Pseudomonadales</taxon>
        <taxon>Pseudomonadaceae</taxon>
        <taxon>Azomonas</taxon>
    </lineage>
</organism>
<dbReference type="Proteomes" id="UP000319627">
    <property type="component" value="Unassembled WGS sequence"/>
</dbReference>